<dbReference type="InterPro" id="IPR036962">
    <property type="entry name" value="Glyco_hydro_3_N_sf"/>
</dbReference>
<dbReference type="Gene3D" id="3.40.50.1700">
    <property type="entry name" value="Glycoside hydrolase family 3 C-terminal domain"/>
    <property type="match status" value="1"/>
</dbReference>
<dbReference type="InterPro" id="IPR036881">
    <property type="entry name" value="Glyco_hydro_3_C_sf"/>
</dbReference>
<feature type="domain" description="Glycoside hydrolase family 3 N-terminal" evidence="4">
    <location>
        <begin position="33"/>
        <end position="340"/>
    </location>
</feature>
<evidence type="ECO:0000256" key="3">
    <source>
        <dbReference type="ARBA" id="ARBA00023295"/>
    </source>
</evidence>
<dbReference type="PANTHER" id="PTHR30480">
    <property type="entry name" value="BETA-HEXOSAMINIDASE-RELATED"/>
    <property type="match status" value="1"/>
</dbReference>
<dbReference type="InterPro" id="IPR050226">
    <property type="entry name" value="NagZ_Beta-hexosaminidase"/>
</dbReference>
<keyword evidence="2 5" id="KW-0378">Hydrolase</keyword>
<dbReference type="NCBIfam" id="NF003740">
    <property type="entry name" value="PRK05337.1"/>
    <property type="match status" value="1"/>
</dbReference>
<dbReference type="PANTHER" id="PTHR30480:SF16">
    <property type="entry name" value="GLYCOSIDE HYDROLASE FAMILY 3 DOMAIN PROTEIN"/>
    <property type="match status" value="1"/>
</dbReference>
<comment type="caution">
    <text evidence="5">The sequence shown here is derived from an EMBL/GenBank/DDBJ whole genome shotgun (WGS) entry which is preliminary data.</text>
</comment>
<dbReference type="InterPro" id="IPR017853">
    <property type="entry name" value="GH"/>
</dbReference>
<sequence>MLRDPDFLQTFLARQPYYEEVLMESLYLATSLMMVDIPGPTLDAATRAHLERYRFGGVCLFRKNIQNPAQVRKLVADIRAVLGPQAWIAIDQEGGAVQRVLELAQAPAPMALGAIGDAKTAGAVGAAVGRTLISLGINWNFAPSVDVNTNPKNPVIGDRSFGSDPKKVARLALAWARGLEGAGVMATVKHFPGHGDTFLDSHLDLPVVNKTPEELERTELYPFRKTVEAQISAIMSAHIRFPALDKQYPATLSEKILTRFLRKKLGFKGIIVTDALDMKAITQHYPVGEAAVKSLQAGADLILSLGKPEVHIAQATAIQEALENGQLSREHAQKSQQRLKEAAQRFPGSPRNYSATQQKKDQTLMEQVALRSITPYRQPLRPRRSDRILLVSAGSTFEAGPYGETIAVQDFAELLKTRFARVSQFVYNPQKAEEFKGELEKAATQADYLLVVSVGRGSLSPQEAQLLKHAFSLGKRATHIALWNPYHILSLRKPAFVTYGFRAPTLKALVKVLGGAQARGRLPFKLR</sequence>
<dbReference type="Gene3D" id="3.20.20.300">
    <property type="entry name" value="Glycoside hydrolase, family 3, N-terminal domain"/>
    <property type="match status" value="1"/>
</dbReference>
<evidence type="ECO:0000256" key="2">
    <source>
        <dbReference type="ARBA" id="ARBA00022801"/>
    </source>
</evidence>
<dbReference type="Pfam" id="PF00933">
    <property type="entry name" value="Glyco_hydro_3"/>
    <property type="match status" value="1"/>
</dbReference>
<evidence type="ECO:0000313" key="6">
    <source>
        <dbReference type="Proteomes" id="UP000265443"/>
    </source>
</evidence>
<dbReference type="EC" id="3.2.1.52" evidence="5"/>
<keyword evidence="3 5" id="KW-0326">Glycosidase</keyword>
<protein>
    <submittedName>
        <fullName evidence="5">Beta-hexosaminidase</fullName>
        <ecNumber evidence="5">3.2.1.52</ecNumber>
    </submittedName>
</protein>
<keyword evidence="6" id="KW-1185">Reference proteome</keyword>
<evidence type="ECO:0000259" key="4">
    <source>
        <dbReference type="Pfam" id="PF00933"/>
    </source>
</evidence>
<dbReference type="EMBL" id="QWKY01000074">
    <property type="protein sequence ID" value="RIH75499.1"/>
    <property type="molecule type" value="Genomic_DNA"/>
</dbReference>
<reference evidence="5 6" key="1">
    <citation type="submission" date="2018-08" db="EMBL/GenBank/DDBJ databases">
        <title>Meiothermus hypogaeus DSM 23238 genome sequencing project.</title>
        <authorList>
            <person name="Da Costa M.S."/>
            <person name="Albuquerque L."/>
            <person name="Raposo P."/>
            <person name="Froufe H.J.C."/>
            <person name="Barroso C.S."/>
            <person name="Egas C."/>
        </authorList>
    </citation>
    <scope>NUCLEOTIDE SEQUENCE [LARGE SCALE GENOMIC DNA]</scope>
    <source>
        <strain evidence="5 6">DSM 23238</strain>
    </source>
</reference>
<evidence type="ECO:0000313" key="5">
    <source>
        <dbReference type="EMBL" id="RIH75499.1"/>
    </source>
</evidence>
<comment type="similarity">
    <text evidence="1">Belongs to the glycosyl hydrolase 3 family.</text>
</comment>
<evidence type="ECO:0000256" key="1">
    <source>
        <dbReference type="ARBA" id="ARBA00005336"/>
    </source>
</evidence>
<dbReference type="Proteomes" id="UP000265443">
    <property type="component" value="Unassembled WGS sequence"/>
</dbReference>
<gene>
    <name evidence="5" type="primary">nagZ</name>
    <name evidence="5" type="ORF">Mhypo_02894</name>
</gene>
<proteinExistence type="inferred from homology"/>
<dbReference type="InterPro" id="IPR001764">
    <property type="entry name" value="Glyco_hydro_3_N"/>
</dbReference>
<dbReference type="SUPFAM" id="SSF51445">
    <property type="entry name" value="(Trans)glycosidases"/>
    <property type="match status" value="1"/>
</dbReference>
<name>A0ABX9MJU2_9DEIN</name>
<dbReference type="GO" id="GO:0004563">
    <property type="term" value="F:beta-N-acetylhexosaminidase activity"/>
    <property type="evidence" value="ECO:0007669"/>
    <property type="project" value="UniProtKB-EC"/>
</dbReference>
<organism evidence="5 6">
    <name type="scientific">Meiothermus hypogaeus</name>
    <dbReference type="NCBI Taxonomy" id="884155"/>
    <lineage>
        <taxon>Bacteria</taxon>
        <taxon>Thermotogati</taxon>
        <taxon>Deinococcota</taxon>
        <taxon>Deinococci</taxon>
        <taxon>Thermales</taxon>
        <taxon>Thermaceae</taxon>
        <taxon>Meiothermus</taxon>
    </lineage>
</organism>
<accession>A0ABX9MJU2</accession>